<reference evidence="1" key="1">
    <citation type="submission" date="2021-02" db="EMBL/GenBank/DDBJ databases">
        <authorList>
            <person name="Nowell W R."/>
        </authorList>
    </citation>
    <scope>NUCLEOTIDE SEQUENCE</scope>
</reference>
<gene>
    <name evidence="1" type="ORF">GPM918_LOCUS16427</name>
    <name evidence="2" type="ORF">SRO942_LOCUS16427</name>
</gene>
<dbReference type="EMBL" id="CAJOBC010004315">
    <property type="protein sequence ID" value="CAF3823126.1"/>
    <property type="molecule type" value="Genomic_DNA"/>
</dbReference>
<organism evidence="1 3">
    <name type="scientific">Didymodactylos carnosus</name>
    <dbReference type="NCBI Taxonomy" id="1234261"/>
    <lineage>
        <taxon>Eukaryota</taxon>
        <taxon>Metazoa</taxon>
        <taxon>Spiralia</taxon>
        <taxon>Gnathifera</taxon>
        <taxon>Rotifera</taxon>
        <taxon>Eurotatoria</taxon>
        <taxon>Bdelloidea</taxon>
        <taxon>Philodinida</taxon>
        <taxon>Philodinidae</taxon>
        <taxon>Didymodactylos</taxon>
    </lineage>
</organism>
<comment type="caution">
    <text evidence="1">The sequence shown here is derived from an EMBL/GenBank/DDBJ whole genome shotgun (WGS) entry which is preliminary data.</text>
</comment>
<feature type="non-terminal residue" evidence="1">
    <location>
        <position position="177"/>
    </location>
</feature>
<evidence type="ECO:0000313" key="1">
    <source>
        <dbReference type="EMBL" id="CAF1053874.1"/>
    </source>
</evidence>
<name>A0A814KT77_9BILA</name>
<protein>
    <submittedName>
        <fullName evidence="1">Uncharacterized protein</fullName>
    </submittedName>
</protein>
<dbReference type="PANTHER" id="PTHR38013:SF1">
    <property type="entry name" value="GLYCOPROTEIN_POLYSACCHARIDE METABOLISM"/>
    <property type="match status" value="1"/>
</dbReference>
<dbReference type="AlphaFoldDB" id="A0A814KT77"/>
<accession>A0A814KT77</accession>
<evidence type="ECO:0000313" key="2">
    <source>
        <dbReference type="EMBL" id="CAF3823126.1"/>
    </source>
</evidence>
<keyword evidence="3" id="KW-1185">Reference proteome</keyword>
<dbReference type="PANTHER" id="PTHR38013">
    <property type="entry name" value="GLYCOPROTEIN/POLYSACCHARIDE METABOLISM"/>
    <property type="match status" value="1"/>
</dbReference>
<evidence type="ECO:0000313" key="3">
    <source>
        <dbReference type="Proteomes" id="UP000663829"/>
    </source>
</evidence>
<dbReference type="Proteomes" id="UP000681722">
    <property type="component" value="Unassembled WGS sequence"/>
</dbReference>
<dbReference type="OrthoDB" id="5950222at2759"/>
<dbReference type="InterPro" id="IPR053196">
    <property type="entry name" value="Lipoprotein_YbaY-like"/>
</dbReference>
<proteinExistence type="predicted"/>
<dbReference type="Pfam" id="PF09619">
    <property type="entry name" value="YscW"/>
    <property type="match status" value="1"/>
</dbReference>
<sequence length="177" mass="20139">MGQLYYPPYDPQLLYNNRYPFYNYANQLGSPFSYQPNSMRSVLQGLLSCDDTMPIPYGSRVTISLEDVSYIDAPPRAVNQVYMYGSYRFPIAYELSYENTQINPYNQYSMNVRIEKDGNLLYVNDGYTSVKLTPTPVKRRINITLKKLGTSASVNNVNSSQCEQSVDVGLCKASILQ</sequence>
<dbReference type="Proteomes" id="UP000663829">
    <property type="component" value="Unassembled WGS sequence"/>
</dbReference>
<dbReference type="InterPro" id="IPR039366">
    <property type="entry name" value="Pilotin"/>
</dbReference>
<dbReference type="EMBL" id="CAJNOQ010004315">
    <property type="protein sequence ID" value="CAF1053874.1"/>
    <property type="molecule type" value="Genomic_DNA"/>
</dbReference>